<dbReference type="GO" id="GO:0005737">
    <property type="term" value="C:cytoplasm"/>
    <property type="evidence" value="ECO:0007669"/>
    <property type="project" value="UniProtKB-SubCell"/>
</dbReference>
<protein>
    <recommendedName>
        <fullName evidence="10">L-threonylcarbamoyladenylate synthase</fullName>
        <ecNumber evidence="3">2.7.7.87</ecNumber>
    </recommendedName>
    <alternativeName>
        <fullName evidence="10">L-threonylcarbamoyladenylate synthase</fullName>
    </alternativeName>
</protein>
<proteinExistence type="inferred from homology"/>
<comment type="caution">
    <text evidence="13">The sequence shown here is derived from an EMBL/GenBank/DDBJ whole genome shotgun (WGS) entry which is preliminary data.</text>
</comment>
<keyword evidence="4" id="KW-0963">Cytoplasm</keyword>
<dbReference type="InterPro" id="IPR006070">
    <property type="entry name" value="Sua5-like_dom"/>
</dbReference>
<dbReference type="Gene3D" id="3.90.870.10">
    <property type="entry name" value="DHBP synthase"/>
    <property type="match status" value="1"/>
</dbReference>
<keyword evidence="8" id="KW-0547">Nucleotide-binding</keyword>
<dbReference type="PATRIC" id="fig|1618666.3.peg.221"/>
<evidence type="ECO:0000313" key="14">
    <source>
        <dbReference type="Proteomes" id="UP000034600"/>
    </source>
</evidence>
<keyword evidence="5" id="KW-0808">Transferase</keyword>
<comment type="similarity">
    <text evidence="2">Belongs to the SUA5 family.</text>
</comment>
<dbReference type="Pfam" id="PF01300">
    <property type="entry name" value="Sua5_yciO_yrdC"/>
    <property type="match status" value="1"/>
</dbReference>
<dbReference type="EC" id="2.7.7.87" evidence="3"/>
<comment type="catalytic activity">
    <reaction evidence="11">
        <text>L-threonine + hydrogencarbonate + ATP = L-threonylcarbamoyladenylate + diphosphate + H2O</text>
        <dbReference type="Rhea" id="RHEA:36407"/>
        <dbReference type="ChEBI" id="CHEBI:15377"/>
        <dbReference type="ChEBI" id="CHEBI:17544"/>
        <dbReference type="ChEBI" id="CHEBI:30616"/>
        <dbReference type="ChEBI" id="CHEBI:33019"/>
        <dbReference type="ChEBI" id="CHEBI:57926"/>
        <dbReference type="ChEBI" id="CHEBI:73682"/>
        <dbReference type="EC" id="2.7.7.87"/>
    </reaction>
</comment>
<dbReference type="PANTHER" id="PTHR17490:SF16">
    <property type="entry name" value="THREONYLCARBAMOYL-AMP SYNTHASE"/>
    <property type="match status" value="1"/>
</dbReference>
<organism evidence="13 14">
    <name type="scientific">Candidatus Jorgensenbacteria bacterium GW2011_GWC1_48_8</name>
    <dbReference type="NCBI Taxonomy" id="1618666"/>
    <lineage>
        <taxon>Bacteria</taxon>
        <taxon>Candidatus Joergenseniibacteriota</taxon>
    </lineage>
</organism>
<evidence type="ECO:0000313" key="13">
    <source>
        <dbReference type="EMBL" id="KKU99112.1"/>
    </source>
</evidence>
<dbReference type="PROSITE" id="PS51163">
    <property type="entry name" value="YRDC"/>
    <property type="match status" value="1"/>
</dbReference>
<evidence type="ECO:0000256" key="2">
    <source>
        <dbReference type="ARBA" id="ARBA00007663"/>
    </source>
</evidence>
<evidence type="ECO:0000256" key="1">
    <source>
        <dbReference type="ARBA" id="ARBA00004496"/>
    </source>
</evidence>
<feature type="domain" description="YrdC-like" evidence="12">
    <location>
        <begin position="1"/>
        <end position="170"/>
    </location>
</feature>
<dbReference type="GO" id="GO:0008033">
    <property type="term" value="P:tRNA processing"/>
    <property type="evidence" value="ECO:0007669"/>
    <property type="project" value="UniProtKB-KW"/>
</dbReference>
<comment type="subcellular location">
    <subcellularLocation>
        <location evidence="1">Cytoplasm</location>
    </subcellularLocation>
</comment>
<evidence type="ECO:0000256" key="3">
    <source>
        <dbReference type="ARBA" id="ARBA00012584"/>
    </source>
</evidence>
<evidence type="ECO:0000256" key="4">
    <source>
        <dbReference type="ARBA" id="ARBA00022490"/>
    </source>
</evidence>
<keyword evidence="9" id="KW-0067">ATP-binding</keyword>
<dbReference type="InterPro" id="IPR050156">
    <property type="entry name" value="TC-AMP_synthase_SUA5"/>
</dbReference>
<dbReference type="PANTHER" id="PTHR17490">
    <property type="entry name" value="SUA5"/>
    <property type="match status" value="1"/>
</dbReference>
<evidence type="ECO:0000259" key="12">
    <source>
        <dbReference type="PROSITE" id="PS51163"/>
    </source>
</evidence>
<dbReference type="EMBL" id="LCPO01000006">
    <property type="protein sequence ID" value="KKU99112.1"/>
    <property type="molecule type" value="Genomic_DNA"/>
</dbReference>
<dbReference type="GO" id="GO:0003725">
    <property type="term" value="F:double-stranded RNA binding"/>
    <property type="evidence" value="ECO:0007669"/>
    <property type="project" value="InterPro"/>
</dbReference>
<keyword evidence="6" id="KW-0819">tRNA processing</keyword>
<keyword evidence="7" id="KW-0548">Nucleotidyltransferase</keyword>
<dbReference type="AlphaFoldDB" id="A0A0G1UYA8"/>
<evidence type="ECO:0000256" key="9">
    <source>
        <dbReference type="ARBA" id="ARBA00022840"/>
    </source>
</evidence>
<evidence type="ECO:0000256" key="6">
    <source>
        <dbReference type="ARBA" id="ARBA00022694"/>
    </source>
</evidence>
<dbReference type="GO" id="GO:0005524">
    <property type="term" value="F:ATP binding"/>
    <property type="evidence" value="ECO:0007669"/>
    <property type="project" value="UniProtKB-KW"/>
</dbReference>
<dbReference type="GO" id="GO:0006450">
    <property type="term" value="P:regulation of translational fidelity"/>
    <property type="evidence" value="ECO:0007669"/>
    <property type="project" value="TreeGrafter"/>
</dbReference>
<evidence type="ECO:0000256" key="7">
    <source>
        <dbReference type="ARBA" id="ARBA00022695"/>
    </source>
</evidence>
<dbReference type="Proteomes" id="UP000034600">
    <property type="component" value="Unassembled WGS sequence"/>
</dbReference>
<evidence type="ECO:0000256" key="10">
    <source>
        <dbReference type="ARBA" id="ARBA00029774"/>
    </source>
</evidence>
<gene>
    <name evidence="13" type="ORF">UY32_C0006G0028</name>
</gene>
<sequence>MNLSQIIKKGGVGVIPTDTVYGIVGSVFSRRAVERIYRLRKRDRRKPFIVLISGFGDLKKLSVKPNKETTSLLKKLWPGPVSVILPCKNKKFAYIHRGTSSVAFRLPKDIWLRNFLKKTGPLVAPSANLAGKPPAKTIAEARKYFGNKVDFYFNKGRRGGAPSTLVEIKR</sequence>
<evidence type="ECO:0000256" key="11">
    <source>
        <dbReference type="ARBA" id="ARBA00048366"/>
    </source>
</evidence>
<dbReference type="InterPro" id="IPR017945">
    <property type="entry name" value="DHBP_synth_RibB-like_a/b_dom"/>
</dbReference>
<dbReference type="GO" id="GO:0000049">
    <property type="term" value="F:tRNA binding"/>
    <property type="evidence" value="ECO:0007669"/>
    <property type="project" value="TreeGrafter"/>
</dbReference>
<name>A0A0G1UYA8_9BACT</name>
<evidence type="ECO:0000256" key="8">
    <source>
        <dbReference type="ARBA" id="ARBA00022741"/>
    </source>
</evidence>
<dbReference type="NCBIfam" id="TIGR00057">
    <property type="entry name" value="L-threonylcarbamoyladenylate synthase"/>
    <property type="match status" value="1"/>
</dbReference>
<reference evidence="13 14" key="1">
    <citation type="journal article" date="2015" name="Nature">
        <title>rRNA introns, odd ribosomes, and small enigmatic genomes across a large radiation of phyla.</title>
        <authorList>
            <person name="Brown C.T."/>
            <person name="Hug L.A."/>
            <person name="Thomas B.C."/>
            <person name="Sharon I."/>
            <person name="Castelle C.J."/>
            <person name="Singh A."/>
            <person name="Wilkins M.J."/>
            <person name="Williams K.H."/>
            <person name="Banfield J.F."/>
        </authorList>
    </citation>
    <scope>NUCLEOTIDE SEQUENCE [LARGE SCALE GENOMIC DNA]</scope>
</reference>
<evidence type="ECO:0000256" key="5">
    <source>
        <dbReference type="ARBA" id="ARBA00022679"/>
    </source>
</evidence>
<dbReference type="GO" id="GO:0061710">
    <property type="term" value="F:L-threonylcarbamoyladenylate synthase"/>
    <property type="evidence" value="ECO:0007669"/>
    <property type="project" value="UniProtKB-EC"/>
</dbReference>
<accession>A0A0G1UYA8</accession>
<dbReference type="SUPFAM" id="SSF55821">
    <property type="entry name" value="YrdC/RibB"/>
    <property type="match status" value="1"/>
</dbReference>